<dbReference type="Proteomes" id="UP000708208">
    <property type="component" value="Unassembled WGS sequence"/>
</dbReference>
<accession>A0A8J2LUD5</accession>
<name>A0A8J2LUD5_9HEXA</name>
<evidence type="ECO:0000313" key="2">
    <source>
        <dbReference type="Proteomes" id="UP000708208"/>
    </source>
</evidence>
<dbReference type="AlphaFoldDB" id="A0A8J2LUD5"/>
<keyword evidence="2" id="KW-1185">Reference proteome</keyword>
<dbReference type="OrthoDB" id="8284217at2759"/>
<evidence type="ECO:0000313" key="1">
    <source>
        <dbReference type="EMBL" id="CAG7838268.1"/>
    </source>
</evidence>
<organism evidence="1 2">
    <name type="scientific">Allacma fusca</name>
    <dbReference type="NCBI Taxonomy" id="39272"/>
    <lineage>
        <taxon>Eukaryota</taxon>
        <taxon>Metazoa</taxon>
        <taxon>Ecdysozoa</taxon>
        <taxon>Arthropoda</taxon>
        <taxon>Hexapoda</taxon>
        <taxon>Collembola</taxon>
        <taxon>Symphypleona</taxon>
        <taxon>Sminthuridae</taxon>
        <taxon>Allacma</taxon>
    </lineage>
</organism>
<sequence>MCPARYDINCSPGKVEIVPITFEKRKDCPQGPRPHPLTSDPDMFDPRPPFPCNRNPCCMCRPLEPPKQPKSYDLKLKLLEDCYNCKVSEKCHERRRAFYDRWQQYVDRLPRMPNYDYKVYCCDDYVDLSENKDFEKYTRFKANTMGQRERARRNFIWPEVMFQTQEEQEMMRNSTKPKDSCECTTVYDLRNKAYYAEANFHLNNIEPYTRWHELRLRPQGYVEGSTSFKSRLRPFHKDASFTTPLYEFSSGNESPFKEMRDVRVAM</sequence>
<protein>
    <submittedName>
        <fullName evidence="1">Uncharacterized protein</fullName>
    </submittedName>
</protein>
<comment type="caution">
    <text evidence="1">The sequence shown here is derived from an EMBL/GenBank/DDBJ whole genome shotgun (WGS) entry which is preliminary data.</text>
</comment>
<reference evidence="1" key="1">
    <citation type="submission" date="2021-06" db="EMBL/GenBank/DDBJ databases">
        <authorList>
            <person name="Hodson N. C."/>
            <person name="Mongue J. A."/>
            <person name="Jaron S. K."/>
        </authorList>
    </citation>
    <scope>NUCLEOTIDE SEQUENCE</scope>
</reference>
<proteinExistence type="predicted"/>
<gene>
    <name evidence="1" type="ORF">AFUS01_LOCUS47255</name>
</gene>
<dbReference type="EMBL" id="CAJVCH010571688">
    <property type="protein sequence ID" value="CAG7838268.1"/>
    <property type="molecule type" value="Genomic_DNA"/>
</dbReference>